<dbReference type="WBParaSite" id="PEQ_0000583001-mRNA-1">
    <property type="protein sequence ID" value="PEQ_0000583001-mRNA-1"/>
    <property type="gene ID" value="PEQ_0000583001"/>
</dbReference>
<protein>
    <submittedName>
        <fullName evidence="2">Protein kinase domain-containing protein</fullName>
    </submittedName>
</protein>
<keyword evidence="1" id="KW-1185">Reference proteome</keyword>
<dbReference type="InterPro" id="IPR011009">
    <property type="entry name" value="Kinase-like_dom_sf"/>
</dbReference>
<sequence length="69" mass="8163">MLKNRETNRRRMMDQSWVKQSQARRQSGDIYAFGMVMYEIIFRALPFPEGTDINGSVRMVLLPKPKSRK</sequence>
<evidence type="ECO:0000313" key="2">
    <source>
        <dbReference type="WBParaSite" id="PEQ_0000583001-mRNA-1"/>
    </source>
</evidence>
<dbReference type="Gene3D" id="1.10.510.10">
    <property type="entry name" value="Transferase(Phosphotransferase) domain 1"/>
    <property type="match status" value="1"/>
</dbReference>
<proteinExistence type="predicted"/>
<reference evidence="2" key="1">
    <citation type="submission" date="2022-11" db="UniProtKB">
        <authorList>
            <consortium name="WormBaseParasite"/>
        </authorList>
    </citation>
    <scope>IDENTIFICATION</scope>
</reference>
<dbReference type="SUPFAM" id="SSF56112">
    <property type="entry name" value="Protein kinase-like (PK-like)"/>
    <property type="match status" value="1"/>
</dbReference>
<evidence type="ECO:0000313" key="1">
    <source>
        <dbReference type="Proteomes" id="UP000887564"/>
    </source>
</evidence>
<organism evidence="1 2">
    <name type="scientific">Parascaris equorum</name>
    <name type="common">Equine roundworm</name>
    <dbReference type="NCBI Taxonomy" id="6256"/>
    <lineage>
        <taxon>Eukaryota</taxon>
        <taxon>Metazoa</taxon>
        <taxon>Ecdysozoa</taxon>
        <taxon>Nematoda</taxon>
        <taxon>Chromadorea</taxon>
        <taxon>Rhabditida</taxon>
        <taxon>Spirurina</taxon>
        <taxon>Ascaridomorpha</taxon>
        <taxon>Ascaridoidea</taxon>
        <taxon>Ascarididae</taxon>
        <taxon>Parascaris</taxon>
    </lineage>
</organism>
<dbReference type="Proteomes" id="UP000887564">
    <property type="component" value="Unplaced"/>
</dbReference>
<name>A0A914RHN3_PAREQ</name>
<dbReference type="AlphaFoldDB" id="A0A914RHN3"/>
<accession>A0A914RHN3</accession>